<evidence type="ECO:0000256" key="14">
    <source>
        <dbReference type="SAM" id="MobiDB-lite"/>
    </source>
</evidence>
<evidence type="ECO:0000256" key="8">
    <source>
        <dbReference type="ARBA" id="ARBA00012964"/>
    </source>
</evidence>
<evidence type="ECO:0000256" key="4">
    <source>
        <dbReference type="ARBA" id="ARBA00001946"/>
    </source>
</evidence>
<dbReference type="EMBL" id="GAPW01003390">
    <property type="protein sequence ID" value="JAC10208.1"/>
    <property type="molecule type" value="mRNA"/>
</dbReference>
<comment type="cofactor">
    <cofactor evidence="4">
        <name>Mg(2+)</name>
        <dbReference type="ChEBI" id="CHEBI:18420"/>
    </cofactor>
</comment>
<sequence>MLTIYRLSTKLKKQSFDLCTRLSKLVASRETHVSGGMMHRVTVNGHSAGSEEGGQRNKYSDYVKFLELVGNLKHMKRTGWVLRNVKDCETISGHMYRMGMMSFLLDGQQGLDRIHVMELALVHDLAESIVGDITPYCGISREEKLLKEFSAISEIAELLGPNKEKLLELFNEYEEGKTPEAKFVKDLDRLDMVMQAFEYEKRDNCPMKHQEFFDSTKGKFSHPLVINIVNEINAQREKFAEASADGATDNSSPSREAATSGGSR</sequence>
<dbReference type="Pfam" id="PF13023">
    <property type="entry name" value="HD_3"/>
    <property type="match status" value="1"/>
</dbReference>
<dbReference type="SUPFAM" id="SSF109604">
    <property type="entry name" value="HD-domain/PDEase-like"/>
    <property type="match status" value="1"/>
</dbReference>
<keyword evidence="11" id="KW-0378">Hydrolase</keyword>
<dbReference type="VEuPathDB" id="VectorBase:AALC636_034834"/>
<dbReference type="AlphaFoldDB" id="A0A023ELR5"/>
<feature type="domain" description="HD/PDEase" evidence="15">
    <location>
        <begin position="87"/>
        <end position="202"/>
    </location>
</feature>
<dbReference type="STRING" id="7160.A0A023ELR5"/>
<evidence type="ECO:0000313" key="16">
    <source>
        <dbReference type="EMBL" id="JAC10208.1"/>
    </source>
</evidence>
<dbReference type="GO" id="GO:0002953">
    <property type="term" value="F:5'-deoxynucleotidase activity"/>
    <property type="evidence" value="ECO:0007669"/>
    <property type="project" value="UniProtKB-EC"/>
</dbReference>
<evidence type="ECO:0000256" key="7">
    <source>
        <dbReference type="ARBA" id="ARBA00011738"/>
    </source>
</evidence>
<reference evidence="16" key="1">
    <citation type="journal article" date="2014" name="PLoS Negl. Trop. Dis.">
        <title>Identification and characterization of seminal fluid proteins in the Asian tiger mosquito, Aedes albopictus.</title>
        <authorList>
            <person name="Boes K.E."/>
            <person name="Ribeiro J.M."/>
            <person name="Wong A."/>
            <person name="Harrington L.C."/>
            <person name="Wolfner M.F."/>
            <person name="Sirot L.K."/>
        </authorList>
    </citation>
    <scope>NUCLEOTIDE SEQUENCE</scope>
    <source>
        <tissue evidence="16">Reproductive organs</tissue>
    </source>
</reference>
<dbReference type="OrthoDB" id="10254258at2759"/>
<keyword evidence="10" id="KW-0479">Metal-binding</keyword>
<evidence type="ECO:0000256" key="10">
    <source>
        <dbReference type="ARBA" id="ARBA00022723"/>
    </source>
</evidence>
<comment type="similarity">
    <text evidence="6">Belongs to the HDDC2 family.</text>
</comment>
<feature type="region of interest" description="Disordered" evidence="14">
    <location>
        <begin position="240"/>
        <end position="264"/>
    </location>
</feature>
<comment type="subunit">
    <text evidence="7">Homodimer.</text>
</comment>
<evidence type="ECO:0000256" key="3">
    <source>
        <dbReference type="ARBA" id="ARBA00001941"/>
    </source>
</evidence>
<evidence type="ECO:0000256" key="6">
    <source>
        <dbReference type="ARBA" id="ARBA00009999"/>
    </source>
</evidence>
<dbReference type="VEuPathDB" id="VectorBase:AALC636_034634"/>
<evidence type="ECO:0000256" key="11">
    <source>
        <dbReference type="ARBA" id="ARBA00022801"/>
    </source>
</evidence>
<dbReference type="InterPro" id="IPR039356">
    <property type="entry name" value="YfbR/HDDC2"/>
</dbReference>
<comment type="cofactor">
    <cofactor evidence="3">
        <name>Co(2+)</name>
        <dbReference type="ChEBI" id="CHEBI:48828"/>
    </cofactor>
</comment>
<evidence type="ECO:0000256" key="2">
    <source>
        <dbReference type="ARBA" id="ARBA00001936"/>
    </source>
</evidence>
<evidence type="ECO:0000259" key="15">
    <source>
        <dbReference type="SMART" id="SM00471"/>
    </source>
</evidence>
<dbReference type="InterPro" id="IPR006674">
    <property type="entry name" value="HD_domain"/>
</dbReference>
<dbReference type="VEuPathDB" id="VectorBase:AALF013775"/>
<keyword evidence="12" id="KW-0460">Magnesium</keyword>
<dbReference type="VEuPathDB" id="VectorBase:AALFPA_075642"/>
<dbReference type="EC" id="3.1.3.89" evidence="8"/>
<comment type="function">
    <text evidence="5">Catalyzes the dephosphorylation of the nucleoside 5'-monophosphates deoxyadenosine monophosphate (dAMP), deoxycytidine monophosphate (dCMP), deoxyguanosine monophosphate (dGMP) and deoxythymidine monophosphate (dTMP).</text>
</comment>
<dbReference type="SMART" id="SM00471">
    <property type="entry name" value="HDc"/>
    <property type="match status" value="1"/>
</dbReference>
<dbReference type="FunFam" id="1.10.3210.10:FF:000011">
    <property type="entry name" value="HD domain-containing protein 2"/>
    <property type="match status" value="1"/>
</dbReference>
<name>A0A023ELR5_AEDAL</name>
<evidence type="ECO:0000256" key="5">
    <source>
        <dbReference type="ARBA" id="ARBA00004074"/>
    </source>
</evidence>
<dbReference type="Gene3D" id="1.10.3210.10">
    <property type="entry name" value="Hypothetical protein af1432"/>
    <property type="match status" value="1"/>
</dbReference>
<dbReference type="PANTHER" id="PTHR11845">
    <property type="entry name" value="5'-DEOXYNUCLEOTIDASE HDDC2"/>
    <property type="match status" value="1"/>
</dbReference>
<comment type="cofactor">
    <cofactor evidence="2">
        <name>Mn(2+)</name>
        <dbReference type="ChEBI" id="CHEBI:29035"/>
    </cofactor>
</comment>
<organism evidence="16">
    <name type="scientific">Aedes albopictus</name>
    <name type="common">Asian tiger mosquito</name>
    <name type="synonym">Stegomyia albopicta</name>
    <dbReference type="NCBI Taxonomy" id="7160"/>
    <lineage>
        <taxon>Eukaryota</taxon>
        <taxon>Metazoa</taxon>
        <taxon>Ecdysozoa</taxon>
        <taxon>Arthropoda</taxon>
        <taxon>Hexapoda</taxon>
        <taxon>Insecta</taxon>
        <taxon>Pterygota</taxon>
        <taxon>Neoptera</taxon>
        <taxon>Endopterygota</taxon>
        <taxon>Diptera</taxon>
        <taxon>Nematocera</taxon>
        <taxon>Culicoidea</taxon>
        <taxon>Culicidae</taxon>
        <taxon>Culicinae</taxon>
        <taxon>Aedini</taxon>
        <taxon>Aedes</taxon>
        <taxon>Stegomyia</taxon>
    </lineage>
</organism>
<evidence type="ECO:0000256" key="12">
    <source>
        <dbReference type="ARBA" id="ARBA00022842"/>
    </source>
</evidence>
<evidence type="ECO:0000256" key="9">
    <source>
        <dbReference type="ARBA" id="ARBA00015933"/>
    </source>
</evidence>
<proteinExistence type="evidence at transcript level"/>
<evidence type="ECO:0000256" key="1">
    <source>
        <dbReference type="ARBA" id="ARBA00001638"/>
    </source>
</evidence>
<comment type="catalytic activity">
    <reaction evidence="1">
        <text>a 2'-deoxyribonucleoside 5'-phosphate + H2O = a 2'-deoxyribonucleoside + phosphate</text>
        <dbReference type="Rhea" id="RHEA:36167"/>
        <dbReference type="ChEBI" id="CHEBI:15377"/>
        <dbReference type="ChEBI" id="CHEBI:18274"/>
        <dbReference type="ChEBI" id="CHEBI:43474"/>
        <dbReference type="ChEBI" id="CHEBI:65317"/>
        <dbReference type="EC" id="3.1.3.89"/>
    </reaction>
</comment>
<accession>A0A023ELR5</accession>
<dbReference type="GO" id="GO:0005737">
    <property type="term" value="C:cytoplasm"/>
    <property type="evidence" value="ECO:0007669"/>
    <property type="project" value="TreeGrafter"/>
</dbReference>
<dbReference type="KEGG" id="aalb:109414417"/>
<dbReference type="GO" id="GO:0009159">
    <property type="term" value="P:deoxyribonucleoside monophosphate catabolic process"/>
    <property type="evidence" value="ECO:0007669"/>
    <property type="project" value="UniProtKB-ARBA"/>
</dbReference>
<dbReference type="PANTHER" id="PTHR11845:SF13">
    <property type="entry name" value="5'-DEOXYNUCLEOTIDASE HDDC2"/>
    <property type="match status" value="1"/>
</dbReference>
<protein>
    <recommendedName>
        <fullName evidence="9">5'-deoxynucleotidase HDDC2</fullName>
        <ecNumber evidence="8">3.1.3.89</ecNumber>
    </recommendedName>
    <alternativeName>
        <fullName evidence="13">HD domain-containing protein 2</fullName>
    </alternativeName>
</protein>
<dbReference type="InterPro" id="IPR003607">
    <property type="entry name" value="HD/PDEase_dom"/>
</dbReference>
<evidence type="ECO:0000256" key="13">
    <source>
        <dbReference type="ARBA" id="ARBA00032735"/>
    </source>
</evidence>
<dbReference type="GO" id="GO:0046872">
    <property type="term" value="F:metal ion binding"/>
    <property type="evidence" value="ECO:0007669"/>
    <property type="project" value="UniProtKB-KW"/>
</dbReference>